<keyword evidence="2" id="KW-0732">Signal</keyword>
<feature type="transmembrane region" description="Helical" evidence="1">
    <location>
        <begin position="71"/>
        <end position="95"/>
    </location>
</feature>
<dbReference type="EMBL" id="VAHF01000012">
    <property type="protein sequence ID" value="TXG49316.1"/>
    <property type="molecule type" value="Genomic_DNA"/>
</dbReference>
<keyword evidence="1" id="KW-1133">Transmembrane helix</keyword>
<keyword evidence="1" id="KW-0472">Membrane</keyword>
<feature type="chain" id="PRO_5023036579" evidence="2">
    <location>
        <begin position="21"/>
        <end position="173"/>
    </location>
</feature>
<gene>
    <name evidence="3" type="ORF">EZV62_025191</name>
</gene>
<evidence type="ECO:0000313" key="3">
    <source>
        <dbReference type="EMBL" id="TXG49316.1"/>
    </source>
</evidence>
<evidence type="ECO:0000313" key="4">
    <source>
        <dbReference type="Proteomes" id="UP000323000"/>
    </source>
</evidence>
<protein>
    <submittedName>
        <fullName evidence="3">Uncharacterized protein</fullName>
    </submittedName>
</protein>
<keyword evidence="1" id="KW-0812">Transmembrane</keyword>
<organism evidence="3 4">
    <name type="scientific">Acer yangbiense</name>
    <dbReference type="NCBI Taxonomy" id="1000413"/>
    <lineage>
        <taxon>Eukaryota</taxon>
        <taxon>Viridiplantae</taxon>
        <taxon>Streptophyta</taxon>
        <taxon>Embryophyta</taxon>
        <taxon>Tracheophyta</taxon>
        <taxon>Spermatophyta</taxon>
        <taxon>Magnoliopsida</taxon>
        <taxon>eudicotyledons</taxon>
        <taxon>Gunneridae</taxon>
        <taxon>Pentapetalae</taxon>
        <taxon>rosids</taxon>
        <taxon>malvids</taxon>
        <taxon>Sapindales</taxon>
        <taxon>Sapindaceae</taxon>
        <taxon>Hippocastanoideae</taxon>
        <taxon>Acereae</taxon>
        <taxon>Acer</taxon>
    </lineage>
</organism>
<sequence length="173" mass="19494">MMRIWGGMLISILCSAVAWQDEVHRLDNLQMSIWLLTPLFFLLGVMEGLGIEGLEHFTRDDDHLPKSVKQYLFAINTFVVIGIGNALNILCVYSNTVIFLDTLDDSCFDLYYKYLTIYVTLLNCVYLMMVSIVIYGGIDATQVNEASIVIYRGSDPARLNQESASETTVLDTT</sequence>
<feature type="transmembrane region" description="Helical" evidence="1">
    <location>
        <begin position="115"/>
        <end position="138"/>
    </location>
</feature>
<dbReference type="OrthoDB" id="1181826at2759"/>
<comment type="caution">
    <text evidence="3">The sequence shown here is derived from an EMBL/GenBank/DDBJ whole genome shotgun (WGS) entry which is preliminary data.</text>
</comment>
<keyword evidence="4" id="KW-1185">Reference proteome</keyword>
<accession>A0A5C7GZ70</accession>
<feature type="transmembrane region" description="Helical" evidence="1">
    <location>
        <begin position="30"/>
        <end position="50"/>
    </location>
</feature>
<evidence type="ECO:0000256" key="2">
    <source>
        <dbReference type="SAM" id="SignalP"/>
    </source>
</evidence>
<reference evidence="4" key="1">
    <citation type="journal article" date="2019" name="Gigascience">
        <title>De novo genome assembly of the endangered Acer yangbiense, a plant species with extremely small populations endemic to Yunnan Province, China.</title>
        <authorList>
            <person name="Yang J."/>
            <person name="Wariss H.M."/>
            <person name="Tao L."/>
            <person name="Zhang R."/>
            <person name="Yun Q."/>
            <person name="Hollingsworth P."/>
            <person name="Dao Z."/>
            <person name="Luo G."/>
            <person name="Guo H."/>
            <person name="Ma Y."/>
            <person name="Sun W."/>
        </authorList>
    </citation>
    <scope>NUCLEOTIDE SEQUENCE [LARGE SCALE GENOMIC DNA]</scope>
    <source>
        <strain evidence="4">cv. Malutang</strain>
    </source>
</reference>
<proteinExistence type="predicted"/>
<dbReference type="Gene3D" id="1.20.1250.20">
    <property type="entry name" value="MFS general substrate transporter like domains"/>
    <property type="match status" value="1"/>
</dbReference>
<feature type="signal peptide" evidence="2">
    <location>
        <begin position="1"/>
        <end position="20"/>
    </location>
</feature>
<dbReference type="InterPro" id="IPR036259">
    <property type="entry name" value="MFS_trans_sf"/>
</dbReference>
<name>A0A5C7GZ70_9ROSI</name>
<evidence type="ECO:0000256" key="1">
    <source>
        <dbReference type="SAM" id="Phobius"/>
    </source>
</evidence>
<dbReference type="AlphaFoldDB" id="A0A5C7GZ70"/>
<dbReference type="Proteomes" id="UP000323000">
    <property type="component" value="Chromosome 12"/>
</dbReference>